<dbReference type="InterPro" id="IPR004840">
    <property type="entry name" value="Amino_acid_permease_CS"/>
</dbReference>
<feature type="transmembrane region" description="Helical" evidence="6">
    <location>
        <begin position="400"/>
        <end position="420"/>
    </location>
</feature>
<dbReference type="PANTHER" id="PTHR45649">
    <property type="entry name" value="AMINO-ACID PERMEASE BAT1"/>
    <property type="match status" value="1"/>
</dbReference>
<feature type="transmembrane region" description="Helical" evidence="6">
    <location>
        <begin position="73"/>
        <end position="106"/>
    </location>
</feature>
<feature type="transmembrane region" description="Helical" evidence="6">
    <location>
        <begin position="192"/>
        <end position="211"/>
    </location>
</feature>
<dbReference type="PROSITE" id="PS00218">
    <property type="entry name" value="AMINO_ACID_PERMEASE_1"/>
    <property type="match status" value="1"/>
</dbReference>
<evidence type="ECO:0000256" key="4">
    <source>
        <dbReference type="ARBA" id="ARBA00022989"/>
    </source>
</evidence>
<proteinExistence type="predicted"/>
<protein>
    <submittedName>
        <fullName evidence="7">Amino acid permease</fullName>
    </submittedName>
</protein>
<dbReference type="Pfam" id="PF13520">
    <property type="entry name" value="AA_permease_2"/>
    <property type="match status" value="1"/>
</dbReference>
<keyword evidence="8" id="KW-1185">Reference proteome</keyword>
<feature type="transmembrane region" description="Helical" evidence="6">
    <location>
        <begin position="271"/>
        <end position="294"/>
    </location>
</feature>
<keyword evidence="2" id="KW-0813">Transport</keyword>
<evidence type="ECO:0000256" key="1">
    <source>
        <dbReference type="ARBA" id="ARBA00004141"/>
    </source>
</evidence>
<feature type="transmembrane region" description="Helical" evidence="6">
    <location>
        <begin position="376"/>
        <end position="394"/>
    </location>
</feature>
<gene>
    <name evidence="7" type="ORF">GCM10009839_88710</name>
</gene>
<feature type="transmembrane region" description="Helical" evidence="6">
    <location>
        <begin position="163"/>
        <end position="180"/>
    </location>
</feature>
<dbReference type="PANTHER" id="PTHR45649:SF26">
    <property type="entry name" value="OS04G0435100 PROTEIN"/>
    <property type="match status" value="1"/>
</dbReference>
<evidence type="ECO:0000313" key="7">
    <source>
        <dbReference type="EMBL" id="GAA2063651.1"/>
    </source>
</evidence>
<keyword evidence="5 6" id="KW-0472">Membrane</keyword>
<feature type="transmembrane region" description="Helical" evidence="6">
    <location>
        <begin position="231"/>
        <end position="250"/>
    </location>
</feature>
<evidence type="ECO:0000256" key="6">
    <source>
        <dbReference type="SAM" id="Phobius"/>
    </source>
</evidence>
<feature type="transmembrane region" description="Helical" evidence="6">
    <location>
        <begin position="323"/>
        <end position="342"/>
    </location>
</feature>
<dbReference type="InterPro" id="IPR002293">
    <property type="entry name" value="AA/rel_permease1"/>
</dbReference>
<comment type="caution">
    <text evidence="7">The sequence shown here is derived from an EMBL/GenBank/DDBJ whole genome shotgun (WGS) entry which is preliminary data.</text>
</comment>
<feature type="transmembrane region" description="Helical" evidence="6">
    <location>
        <begin position="441"/>
        <end position="459"/>
    </location>
</feature>
<keyword evidence="4 6" id="KW-1133">Transmembrane helix</keyword>
<accession>A0ABP5H813</accession>
<dbReference type="RefSeq" id="WP_344671786.1">
    <property type="nucleotide sequence ID" value="NZ_BAAAQN010000093.1"/>
</dbReference>
<feature type="transmembrane region" description="Helical" evidence="6">
    <location>
        <begin position="471"/>
        <end position="489"/>
    </location>
</feature>
<sequence length="515" mass="55023">MRSKTGAVPGQRRATTGGADDARLAELGYNRVLWRRMSGFANFAISASIMAVVAGVANSIQLPMNAGGPRLMVFGWAGVGAMVMLVVLSMAEIASAYPVAGAGYYWADKLARKHGNFYSGLAGWLNFFGLLGGVAATDMAVTSFIGALVALQWNDTLTPAQLYVVYAAVLAIHAWLNACAPRTTDLLHKISVWWLVLGSAAIIVTLFTVPHQHANATFALTRFVNSTGFHSGLYVSAIGLLFAAWTFTGFDASAHTGEETENAQWSVPRGMVRAVAFTWILGLILTIAFTFSMIPDRYASEAAAPVAAAQIFLDQLGPTGAKLLLLVVTGAIFFCGIANVTAASRQTFAFSRDGAMPFSTWLRTVKGADGKGIPRNAVWLVCTLALLLALPSLWNSWAFPAVVSINVIGLFTSYGIPIALRLRLGRDFTPGPWNLGRKGPWIAGAATVWIAASCTAFLLPQTRPITIHNFNYAPVALAVVLLIAGGWWASPSRKYDGARNEITARQMAKAMEDIA</sequence>
<feature type="transmembrane region" description="Helical" evidence="6">
    <location>
        <begin position="40"/>
        <end position="61"/>
    </location>
</feature>
<dbReference type="EMBL" id="BAAAQN010000093">
    <property type="protein sequence ID" value="GAA2063651.1"/>
    <property type="molecule type" value="Genomic_DNA"/>
</dbReference>
<dbReference type="PIRSF" id="PIRSF006060">
    <property type="entry name" value="AA_transporter"/>
    <property type="match status" value="1"/>
</dbReference>
<evidence type="ECO:0000256" key="5">
    <source>
        <dbReference type="ARBA" id="ARBA00023136"/>
    </source>
</evidence>
<organism evidence="7 8">
    <name type="scientific">Catenulispora yoronensis</name>
    <dbReference type="NCBI Taxonomy" id="450799"/>
    <lineage>
        <taxon>Bacteria</taxon>
        <taxon>Bacillati</taxon>
        <taxon>Actinomycetota</taxon>
        <taxon>Actinomycetes</taxon>
        <taxon>Catenulisporales</taxon>
        <taxon>Catenulisporaceae</taxon>
        <taxon>Catenulispora</taxon>
    </lineage>
</organism>
<comment type="subcellular location">
    <subcellularLocation>
        <location evidence="1">Membrane</location>
        <topology evidence="1">Multi-pass membrane protein</topology>
    </subcellularLocation>
</comment>
<dbReference type="Proteomes" id="UP001500751">
    <property type="component" value="Unassembled WGS sequence"/>
</dbReference>
<dbReference type="Gene3D" id="1.20.1740.10">
    <property type="entry name" value="Amino acid/polyamine transporter I"/>
    <property type="match status" value="1"/>
</dbReference>
<evidence type="ECO:0000313" key="8">
    <source>
        <dbReference type="Proteomes" id="UP001500751"/>
    </source>
</evidence>
<evidence type="ECO:0000256" key="3">
    <source>
        <dbReference type="ARBA" id="ARBA00022692"/>
    </source>
</evidence>
<reference evidence="8" key="1">
    <citation type="journal article" date="2019" name="Int. J. Syst. Evol. Microbiol.">
        <title>The Global Catalogue of Microorganisms (GCM) 10K type strain sequencing project: providing services to taxonomists for standard genome sequencing and annotation.</title>
        <authorList>
            <consortium name="The Broad Institute Genomics Platform"/>
            <consortium name="The Broad Institute Genome Sequencing Center for Infectious Disease"/>
            <person name="Wu L."/>
            <person name="Ma J."/>
        </authorList>
    </citation>
    <scope>NUCLEOTIDE SEQUENCE [LARGE SCALE GENOMIC DNA]</scope>
    <source>
        <strain evidence="8">JCM 16014</strain>
    </source>
</reference>
<evidence type="ECO:0000256" key="2">
    <source>
        <dbReference type="ARBA" id="ARBA00022448"/>
    </source>
</evidence>
<keyword evidence="3 6" id="KW-0812">Transmembrane</keyword>
<name>A0ABP5H813_9ACTN</name>